<proteinExistence type="predicted"/>
<keyword evidence="1" id="KW-0732">Signal</keyword>
<dbReference type="AlphaFoldDB" id="A0A7W8DDX0"/>
<comment type="caution">
    <text evidence="2">The sequence shown here is derived from an EMBL/GenBank/DDBJ whole genome shotgun (WGS) entry which is preliminary data.</text>
</comment>
<dbReference type="EMBL" id="JACHHX010000007">
    <property type="protein sequence ID" value="MBB5015377.1"/>
    <property type="molecule type" value="Genomic_DNA"/>
</dbReference>
<accession>A0A7W8DDX0</accession>
<dbReference type="RefSeq" id="WP_183948070.1">
    <property type="nucleotide sequence ID" value="NZ_JACHHX010000007.1"/>
</dbReference>
<name>A0A7W8DDX0_9GAMM</name>
<protein>
    <submittedName>
        <fullName evidence="2">Uncharacterized protein</fullName>
    </submittedName>
</protein>
<evidence type="ECO:0000256" key="1">
    <source>
        <dbReference type="SAM" id="SignalP"/>
    </source>
</evidence>
<feature type="chain" id="PRO_5030629934" evidence="1">
    <location>
        <begin position="25"/>
        <end position="125"/>
    </location>
</feature>
<feature type="signal peptide" evidence="1">
    <location>
        <begin position="1"/>
        <end position="24"/>
    </location>
</feature>
<organism evidence="2 3">
    <name type="scientific">Rehaibacterium terrae</name>
    <dbReference type="NCBI Taxonomy" id="1341696"/>
    <lineage>
        <taxon>Bacteria</taxon>
        <taxon>Pseudomonadati</taxon>
        <taxon>Pseudomonadota</taxon>
        <taxon>Gammaproteobacteria</taxon>
        <taxon>Lysobacterales</taxon>
        <taxon>Lysobacteraceae</taxon>
        <taxon>Rehaibacterium</taxon>
    </lineage>
</organism>
<sequence length="125" mass="14660">MRAKALIVSLAVAALIGLAAPAPAQASGVRVYVDVGDVIFTSGRAYHRHSREPLYVEYHRYGPPRYYRVVEHRYYYGPPGPPRFVPPGHYVRHYGPPPKRYKHRHHYRHDPYYRGRGEVVIRYRY</sequence>
<keyword evidence="3" id="KW-1185">Reference proteome</keyword>
<dbReference type="Proteomes" id="UP000519004">
    <property type="component" value="Unassembled WGS sequence"/>
</dbReference>
<evidence type="ECO:0000313" key="3">
    <source>
        <dbReference type="Proteomes" id="UP000519004"/>
    </source>
</evidence>
<gene>
    <name evidence="2" type="ORF">HNQ58_001275</name>
</gene>
<evidence type="ECO:0000313" key="2">
    <source>
        <dbReference type="EMBL" id="MBB5015377.1"/>
    </source>
</evidence>
<reference evidence="2 3" key="1">
    <citation type="submission" date="2020-08" db="EMBL/GenBank/DDBJ databases">
        <title>Genomic Encyclopedia of Type Strains, Phase IV (KMG-IV): sequencing the most valuable type-strain genomes for metagenomic binning, comparative biology and taxonomic classification.</title>
        <authorList>
            <person name="Goeker M."/>
        </authorList>
    </citation>
    <scope>NUCLEOTIDE SEQUENCE [LARGE SCALE GENOMIC DNA]</scope>
    <source>
        <strain evidence="2 3">DSM 25897</strain>
    </source>
</reference>